<gene>
    <name evidence="1" type="ORF">BC781_1011365</name>
</gene>
<dbReference type="RefSeq" id="WP_109616429.1">
    <property type="nucleotide sequence ID" value="NZ_QGDO01000001.1"/>
</dbReference>
<keyword evidence="2" id="KW-1185">Reference proteome</keyword>
<protein>
    <submittedName>
        <fullName evidence="1">WbqC-like protein</fullName>
    </submittedName>
</protein>
<dbReference type="OrthoDB" id="1523452at2"/>
<comment type="caution">
    <text evidence="1">The sequence shown here is derived from an EMBL/GenBank/DDBJ whole genome shotgun (WGS) entry which is preliminary data.</text>
</comment>
<dbReference type="Pfam" id="PF08889">
    <property type="entry name" value="WbqC"/>
    <property type="match status" value="2"/>
</dbReference>
<name>A0A315ZID2_SEDFL</name>
<dbReference type="AlphaFoldDB" id="A0A315ZID2"/>
<dbReference type="EMBL" id="QGDO01000001">
    <property type="protein sequence ID" value="PWJ44969.1"/>
    <property type="molecule type" value="Genomic_DNA"/>
</dbReference>
<evidence type="ECO:0000313" key="1">
    <source>
        <dbReference type="EMBL" id="PWJ44969.1"/>
    </source>
</evidence>
<accession>A0A315ZID2</accession>
<reference evidence="1 2" key="1">
    <citation type="submission" date="2018-03" db="EMBL/GenBank/DDBJ databases">
        <title>Genomic Encyclopedia of Archaeal and Bacterial Type Strains, Phase II (KMG-II): from individual species to whole genera.</title>
        <authorList>
            <person name="Goeker M."/>
        </authorList>
    </citation>
    <scope>NUCLEOTIDE SEQUENCE [LARGE SCALE GENOMIC DNA]</scope>
    <source>
        <strain evidence="1 2">DSM 28229</strain>
    </source>
</reference>
<evidence type="ECO:0000313" key="2">
    <source>
        <dbReference type="Proteomes" id="UP000245535"/>
    </source>
</evidence>
<organism evidence="1 2">
    <name type="scientific">Sediminitomix flava</name>
    <dbReference type="NCBI Taxonomy" id="379075"/>
    <lineage>
        <taxon>Bacteria</taxon>
        <taxon>Pseudomonadati</taxon>
        <taxon>Bacteroidota</taxon>
        <taxon>Cytophagia</taxon>
        <taxon>Cytophagales</taxon>
        <taxon>Flammeovirgaceae</taxon>
        <taxon>Sediminitomix</taxon>
    </lineage>
</organism>
<dbReference type="Proteomes" id="UP000245535">
    <property type="component" value="Unassembled WGS sequence"/>
</dbReference>
<proteinExistence type="predicted"/>
<dbReference type="InterPro" id="IPR014985">
    <property type="entry name" value="WbqC"/>
</dbReference>
<sequence>MKEAIIDLHYFPNIEYFSILSKLDVVYLEAKENFQKQTYRNRCYILTANKVERLSVPLLGANKGLPIQEMKIDARESWQKQHWRAIQSAYGRSAYFEYYADMIKEVLLGKEYTHLFELNYEILTFCLKILGVKCQIRLTEDFTPPQECDILDLRSAIHPKKEFGIINVQPYQQVFGEGFAPNLSILDLLFNEGPNASYILRMQESKFLS</sequence>